<feature type="compositionally biased region" description="Low complexity" evidence="4">
    <location>
        <begin position="61"/>
        <end position="82"/>
    </location>
</feature>
<dbReference type="GO" id="GO:0004591">
    <property type="term" value="F:oxoglutarate dehydrogenase (succinyl-transferring) activity"/>
    <property type="evidence" value="ECO:0007669"/>
    <property type="project" value="TreeGrafter"/>
</dbReference>
<organism evidence="5 6">
    <name type="scientific">Saxophila tyrrhenica</name>
    <dbReference type="NCBI Taxonomy" id="1690608"/>
    <lineage>
        <taxon>Eukaryota</taxon>
        <taxon>Fungi</taxon>
        <taxon>Dikarya</taxon>
        <taxon>Ascomycota</taxon>
        <taxon>Pezizomycotina</taxon>
        <taxon>Dothideomycetes</taxon>
        <taxon>Dothideomycetidae</taxon>
        <taxon>Mycosphaerellales</taxon>
        <taxon>Extremaceae</taxon>
        <taxon>Saxophila</taxon>
    </lineage>
</organism>
<comment type="caution">
    <text evidence="5">The sequence shown here is derived from an EMBL/GenBank/DDBJ whole genome shotgun (WGS) entry which is preliminary data.</text>
</comment>
<dbReference type="Proteomes" id="UP001337655">
    <property type="component" value="Unassembled WGS sequence"/>
</dbReference>
<comment type="similarity">
    <text evidence="3">Belongs to the alpha-ketoglutarate dehydrogenase component 4 family.</text>
</comment>
<evidence type="ECO:0000256" key="4">
    <source>
        <dbReference type="SAM" id="MobiDB-lite"/>
    </source>
</evidence>
<evidence type="ECO:0000313" key="5">
    <source>
        <dbReference type="EMBL" id="KAK5163720.1"/>
    </source>
</evidence>
<reference evidence="5 6" key="1">
    <citation type="submission" date="2023-08" db="EMBL/GenBank/DDBJ databases">
        <title>Black Yeasts Isolated from many extreme environments.</title>
        <authorList>
            <person name="Coleine C."/>
            <person name="Stajich J.E."/>
            <person name="Selbmann L."/>
        </authorList>
    </citation>
    <scope>NUCLEOTIDE SEQUENCE [LARGE SCALE GENOMIC DNA]</scope>
    <source>
        <strain evidence="5 6">CCFEE 5935</strain>
    </source>
</reference>
<protein>
    <submittedName>
        <fullName evidence="5">Uncharacterized protein</fullName>
    </submittedName>
</protein>
<dbReference type="PANTHER" id="PTHR31601">
    <property type="entry name" value="28S RIBOSOMAL PROTEIN S36, MITOCHONDRIAL"/>
    <property type="match status" value="1"/>
</dbReference>
<dbReference type="GO" id="GO:0006103">
    <property type="term" value="P:2-oxoglutarate metabolic process"/>
    <property type="evidence" value="ECO:0007669"/>
    <property type="project" value="InterPro"/>
</dbReference>
<dbReference type="GeneID" id="89931721"/>
<dbReference type="PANTHER" id="PTHR31601:SF2">
    <property type="entry name" value="ALPHA-KETOGLUTARATE DEHYDROGENASE COMPONENT 4"/>
    <property type="match status" value="1"/>
</dbReference>
<evidence type="ECO:0000313" key="6">
    <source>
        <dbReference type="Proteomes" id="UP001337655"/>
    </source>
</evidence>
<proteinExistence type="inferred from homology"/>
<comment type="subcellular location">
    <subcellularLocation>
        <location evidence="1">Mitochondrion</location>
    </subcellularLocation>
</comment>
<gene>
    <name evidence="5" type="ORF">LTR77_010393</name>
</gene>
<dbReference type="RefSeq" id="XP_064654122.1">
    <property type="nucleotide sequence ID" value="XM_064807613.1"/>
</dbReference>
<dbReference type="InterPro" id="IPR020373">
    <property type="entry name" value="Kgd4/YMR-31"/>
</dbReference>
<evidence type="ECO:0000256" key="2">
    <source>
        <dbReference type="ARBA" id="ARBA00023128"/>
    </source>
</evidence>
<dbReference type="AlphaFoldDB" id="A0AAV9NV91"/>
<evidence type="ECO:0000256" key="3">
    <source>
        <dbReference type="ARBA" id="ARBA00043970"/>
    </source>
</evidence>
<accession>A0AAV9NV91</accession>
<dbReference type="GO" id="GO:0005739">
    <property type="term" value="C:mitochondrion"/>
    <property type="evidence" value="ECO:0007669"/>
    <property type="project" value="UniProtKB-SubCell"/>
</dbReference>
<name>A0AAV9NV91_9PEZI</name>
<sequence>MQPTRILRATRQPLIKFLGKRNVPKNIDHTPHAHPAAPNDSLPESFAQYRNRAIQHGPLGGQQQQTGQRAQQQQQQSSASSTVAPPSGMEPYGGIGGKSGKQLGDIQPAKGQFFDRDELPARFRRRPFSEAEMEAVDSAGASMW</sequence>
<feature type="region of interest" description="Disordered" evidence="4">
    <location>
        <begin position="18"/>
        <end position="126"/>
    </location>
</feature>
<dbReference type="Pfam" id="PF10937">
    <property type="entry name" value="Kgd4-YMR31"/>
    <property type="match status" value="1"/>
</dbReference>
<dbReference type="EMBL" id="JAVRRT010000023">
    <property type="protein sequence ID" value="KAK5163720.1"/>
    <property type="molecule type" value="Genomic_DNA"/>
</dbReference>
<evidence type="ECO:0000256" key="1">
    <source>
        <dbReference type="ARBA" id="ARBA00004173"/>
    </source>
</evidence>
<keyword evidence="2" id="KW-0496">Mitochondrion</keyword>
<keyword evidence="6" id="KW-1185">Reference proteome</keyword>